<protein>
    <recommendedName>
        <fullName evidence="7">GTD-binding domain-containing protein</fullName>
    </recommendedName>
</protein>
<keyword evidence="4 6" id="KW-0472">Membrane</keyword>
<feature type="domain" description="GTD-binding" evidence="7">
    <location>
        <begin position="511"/>
        <end position="609"/>
    </location>
</feature>
<feature type="compositionally biased region" description="Acidic residues" evidence="5">
    <location>
        <begin position="213"/>
        <end position="224"/>
    </location>
</feature>
<dbReference type="PROSITE" id="PS51775">
    <property type="entry name" value="GTD_BINDING"/>
    <property type="match status" value="1"/>
</dbReference>
<dbReference type="AlphaFoldDB" id="A0A2Z7CK43"/>
<dbReference type="EMBL" id="KQ995303">
    <property type="protein sequence ID" value="KZV47308.1"/>
    <property type="molecule type" value="Genomic_DNA"/>
</dbReference>
<proteinExistence type="predicted"/>
<evidence type="ECO:0000256" key="3">
    <source>
        <dbReference type="ARBA" id="ARBA00022989"/>
    </source>
</evidence>
<keyword evidence="9" id="KW-1185">Reference proteome</keyword>
<dbReference type="OrthoDB" id="1047602at2759"/>
<gene>
    <name evidence="8" type="ORF">F511_07731</name>
</gene>
<feature type="compositionally biased region" description="Polar residues" evidence="5">
    <location>
        <begin position="611"/>
        <end position="625"/>
    </location>
</feature>
<accession>A0A2Z7CK43</accession>
<organism evidence="8 9">
    <name type="scientific">Dorcoceras hygrometricum</name>
    <dbReference type="NCBI Taxonomy" id="472368"/>
    <lineage>
        <taxon>Eukaryota</taxon>
        <taxon>Viridiplantae</taxon>
        <taxon>Streptophyta</taxon>
        <taxon>Embryophyta</taxon>
        <taxon>Tracheophyta</taxon>
        <taxon>Spermatophyta</taxon>
        <taxon>Magnoliopsida</taxon>
        <taxon>eudicotyledons</taxon>
        <taxon>Gunneridae</taxon>
        <taxon>Pentapetalae</taxon>
        <taxon>asterids</taxon>
        <taxon>lamiids</taxon>
        <taxon>Lamiales</taxon>
        <taxon>Gesneriaceae</taxon>
        <taxon>Didymocarpoideae</taxon>
        <taxon>Trichosporeae</taxon>
        <taxon>Loxocarpinae</taxon>
        <taxon>Dorcoceras</taxon>
    </lineage>
</organism>
<evidence type="ECO:0000256" key="1">
    <source>
        <dbReference type="ARBA" id="ARBA00004167"/>
    </source>
</evidence>
<evidence type="ECO:0000313" key="8">
    <source>
        <dbReference type="EMBL" id="KZV47308.1"/>
    </source>
</evidence>
<reference evidence="8 9" key="1">
    <citation type="journal article" date="2015" name="Proc. Natl. Acad. Sci. U.S.A.">
        <title>The resurrection genome of Boea hygrometrica: A blueprint for survival of dehydration.</title>
        <authorList>
            <person name="Xiao L."/>
            <person name="Yang G."/>
            <person name="Zhang L."/>
            <person name="Yang X."/>
            <person name="Zhao S."/>
            <person name="Ji Z."/>
            <person name="Zhou Q."/>
            <person name="Hu M."/>
            <person name="Wang Y."/>
            <person name="Chen M."/>
            <person name="Xu Y."/>
            <person name="Jin H."/>
            <person name="Xiao X."/>
            <person name="Hu G."/>
            <person name="Bao F."/>
            <person name="Hu Y."/>
            <person name="Wan P."/>
            <person name="Li L."/>
            <person name="Deng X."/>
            <person name="Kuang T."/>
            <person name="Xiang C."/>
            <person name="Zhu J.K."/>
            <person name="Oliver M.J."/>
            <person name="He Y."/>
        </authorList>
    </citation>
    <scope>NUCLEOTIDE SEQUENCE [LARGE SCALE GENOMIC DNA]</scope>
    <source>
        <strain evidence="9">cv. XS01</strain>
    </source>
</reference>
<evidence type="ECO:0000259" key="7">
    <source>
        <dbReference type="PROSITE" id="PS51775"/>
    </source>
</evidence>
<feature type="region of interest" description="Disordered" evidence="5">
    <location>
        <begin position="611"/>
        <end position="632"/>
    </location>
</feature>
<keyword evidence="2 6" id="KW-0812">Transmembrane</keyword>
<comment type="subcellular location">
    <subcellularLocation>
        <location evidence="1">Membrane</location>
        <topology evidence="1">Single-pass membrane protein</topology>
    </subcellularLocation>
</comment>
<sequence length="720" mass="81374">METRQTQKVENEQKVSISIASALVSAMHEWLLIFMLFIDAIFSYLVMTFARYFRLQIPCLLCSRLDHILGKERPGFVWDLMCNKHKLKVSSLVLCKLHNNLVDVQGMCESCFLSSAETKNEPNAETYRLLEGKLGNDPLHGLDDEHNLGSCNTRMCCCCNEIFVSRNLVPKFFLTKSTDSDKPESAKLHLSRNHDAGPLSHVEYAKVKVTSETESETQISDDETGSTFTRGIDKPEQDSAAVYALSEPQITTFTVSRSFDKSMESDGAFSSGCNVKSKVPLGHGLEELNWHHKTDVNTHIDLISFTEALPLATVTGACFEERREADYTRTTVLEQDTITEHEETSETGNNSMEGTDLLKENYVERGEISVIRSDHIVVNETQIDPKPSTMDTSLQNAESLELVDAYRLAIGARGRQLSGKLLEQQMSMKESKRASEDLKLLLSQISSARGIELFLNDSPRMLHQNNEDYASLDASSPSIGVQLLQRRVSLERNESSLSLDGSTVSEIEGESLVERLKRQVAHDKKIMSSLYKELEEERNASSIAANQAMAMITRLQEEKASIHMEASQYLRLMEEQAEYDGEAFQQVNDVLVEKEKRIQCLEEELEQLKNGTSGKLLKQSPTPDAQDQETEKDSVLKSLKKLEEKLSFLSKDEVPLDANNGVFEELNDTKCFQEPAGMGRKNDILENKFVNRDSELDYIRYELSVIRKRLEELDVETFLY</sequence>
<name>A0A2Z7CK43_9LAMI</name>
<evidence type="ECO:0000256" key="4">
    <source>
        <dbReference type="ARBA" id="ARBA00023136"/>
    </source>
</evidence>
<evidence type="ECO:0000256" key="5">
    <source>
        <dbReference type="SAM" id="MobiDB-lite"/>
    </source>
</evidence>
<evidence type="ECO:0000256" key="6">
    <source>
        <dbReference type="SAM" id="Phobius"/>
    </source>
</evidence>
<feature type="transmembrane region" description="Helical" evidence="6">
    <location>
        <begin position="30"/>
        <end position="53"/>
    </location>
</feature>
<dbReference type="InterPro" id="IPR039306">
    <property type="entry name" value="MYOB"/>
</dbReference>
<evidence type="ECO:0000256" key="2">
    <source>
        <dbReference type="ARBA" id="ARBA00022692"/>
    </source>
</evidence>
<feature type="region of interest" description="Disordered" evidence="5">
    <location>
        <begin position="210"/>
        <end position="233"/>
    </location>
</feature>
<dbReference type="PANTHER" id="PTHR31448">
    <property type="entry name" value="MYOSIN-BINDING PROTEIN 2"/>
    <property type="match status" value="1"/>
</dbReference>
<dbReference type="Pfam" id="PF04576">
    <property type="entry name" value="Zein-binding"/>
    <property type="match status" value="1"/>
</dbReference>
<evidence type="ECO:0000313" key="9">
    <source>
        <dbReference type="Proteomes" id="UP000250235"/>
    </source>
</evidence>
<dbReference type="GO" id="GO:0080115">
    <property type="term" value="F:myosin XI tail binding"/>
    <property type="evidence" value="ECO:0007669"/>
    <property type="project" value="UniProtKB-ARBA"/>
</dbReference>
<dbReference type="Proteomes" id="UP000250235">
    <property type="component" value="Unassembled WGS sequence"/>
</dbReference>
<dbReference type="PANTHER" id="PTHR31448:SF32">
    <property type="entry name" value="MYOSIN-BINDING PROTEIN 1"/>
    <property type="match status" value="1"/>
</dbReference>
<dbReference type="GO" id="GO:0016020">
    <property type="term" value="C:membrane"/>
    <property type="evidence" value="ECO:0007669"/>
    <property type="project" value="UniProtKB-SubCell"/>
</dbReference>
<keyword evidence="3 6" id="KW-1133">Transmembrane helix</keyword>
<dbReference type="InterPro" id="IPR007656">
    <property type="entry name" value="GTD-bd"/>
</dbReference>